<keyword evidence="1" id="KW-0472">Membrane</keyword>
<feature type="transmembrane region" description="Helical" evidence="1">
    <location>
        <begin position="46"/>
        <end position="67"/>
    </location>
</feature>
<evidence type="ECO:0000313" key="3">
    <source>
        <dbReference type="Proteomes" id="UP000202440"/>
    </source>
</evidence>
<dbReference type="RefSeq" id="WP_094061314.1">
    <property type="nucleotide sequence ID" value="NZ_CP022530.1"/>
</dbReference>
<keyword evidence="1" id="KW-1133">Transmembrane helix</keyword>
<sequence length="118" mass="13554">MDSARYATLWRFLLVFQSGAVTIVALLLLVMLGIMEYYSNHDDLKVLGWVLAYSPLILLLTIAWPIWQLSLFNRGHYWHPVILLWLLLQLLFVPLGTLAAVVQIVCLFHLSGHKKEPL</sequence>
<accession>A0A222FP32</accession>
<gene>
    <name evidence="2" type="ORF">CHH28_16310</name>
</gene>
<keyword evidence="3" id="KW-1185">Reference proteome</keyword>
<dbReference type="EMBL" id="CP022530">
    <property type="protein sequence ID" value="ASP40141.1"/>
    <property type="molecule type" value="Genomic_DNA"/>
</dbReference>
<feature type="transmembrane region" description="Helical" evidence="1">
    <location>
        <begin position="82"/>
        <end position="110"/>
    </location>
</feature>
<feature type="transmembrane region" description="Helical" evidence="1">
    <location>
        <begin position="12"/>
        <end position="34"/>
    </location>
</feature>
<proteinExistence type="predicted"/>
<dbReference type="KEGG" id="bsan:CHH28_16310"/>
<protein>
    <submittedName>
        <fullName evidence="2">Uncharacterized protein</fullName>
    </submittedName>
</protein>
<name>A0A222FP32_9GAMM</name>
<keyword evidence="1" id="KW-0812">Transmembrane</keyword>
<dbReference type="AlphaFoldDB" id="A0A222FP32"/>
<evidence type="ECO:0000256" key="1">
    <source>
        <dbReference type="SAM" id="Phobius"/>
    </source>
</evidence>
<reference evidence="2 3" key="1">
    <citation type="submission" date="2017-07" db="EMBL/GenBank/DDBJ databases">
        <title>Annotated genome sequence of Bacterioplanes sanyensis isolated from Red Sea.</title>
        <authorList>
            <person name="Rehman Z.U."/>
        </authorList>
    </citation>
    <scope>NUCLEOTIDE SEQUENCE [LARGE SCALE GENOMIC DNA]</scope>
    <source>
        <strain evidence="2 3">NV9</strain>
    </source>
</reference>
<organism evidence="2 3">
    <name type="scientific">Bacterioplanes sanyensis</name>
    <dbReference type="NCBI Taxonomy" id="1249553"/>
    <lineage>
        <taxon>Bacteria</taxon>
        <taxon>Pseudomonadati</taxon>
        <taxon>Pseudomonadota</taxon>
        <taxon>Gammaproteobacteria</taxon>
        <taxon>Oceanospirillales</taxon>
        <taxon>Oceanospirillaceae</taxon>
        <taxon>Bacterioplanes</taxon>
    </lineage>
</organism>
<dbReference type="Proteomes" id="UP000202440">
    <property type="component" value="Chromosome"/>
</dbReference>
<evidence type="ECO:0000313" key="2">
    <source>
        <dbReference type="EMBL" id="ASP40141.1"/>
    </source>
</evidence>